<dbReference type="EMBL" id="JADCNL010000012">
    <property type="protein sequence ID" value="KAG0457327.1"/>
    <property type="molecule type" value="Genomic_DNA"/>
</dbReference>
<evidence type="ECO:0000256" key="5">
    <source>
        <dbReference type="ARBA" id="ARBA00023242"/>
    </source>
</evidence>
<dbReference type="OrthoDB" id="406156at2759"/>
<keyword evidence="7" id="KW-1185">Reference proteome</keyword>
<keyword evidence="3" id="KW-0238">DNA-binding</keyword>
<dbReference type="AlphaFoldDB" id="A0A835UD90"/>
<keyword evidence="5" id="KW-0539">Nucleus</keyword>
<gene>
    <name evidence="6" type="ORF">HPP92_022484</name>
</gene>
<dbReference type="SUPFAM" id="SSF50916">
    <property type="entry name" value="Rap30/74 interaction domains"/>
    <property type="match status" value="1"/>
</dbReference>
<protein>
    <submittedName>
        <fullName evidence="6">Uncharacterized protein</fullName>
    </submittedName>
</protein>
<name>A0A835UD90_VANPL</name>
<reference evidence="6 7" key="1">
    <citation type="journal article" date="2020" name="Nat. Food">
        <title>A phased Vanilla planifolia genome enables genetic improvement of flavour and production.</title>
        <authorList>
            <person name="Hasing T."/>
            <person name="Tang H."/>
            <person name="Brym M."/>
            <person name="Khazi F."/>
            <person name="Huang T."/>
            <person name="Chambers A.H."/>
        </authorList>
    </citation>
    <scope>NUCLEOTIDE SEQUENCE [LARGE SCALE GENOMIC DNA]</scope>
    <source>
        <tissue evidence="6">Leaf</tissue>
    </source>
</reference>
<keyword evidence="2" id="KW-0805">Transcription regulation</keyword>
<keyword evidence="4" id="KW-0804">Transcription</keyword>
<evidence type="ECO:0000256" key="2">
    <source>
        <dbReference type="ARBA" id="ARBA00023015"/>
    </source>
</evidence>
<dbReference type="GO" id="GO:0006367">
    <property type="term" value="P:transcription initiation at RNA polymerase II promoter"/>
    <property type="evidence" value="ECO:0007669"/>
    <property type="project" value="InterPro"/>
</dbReference>
<evidence type="ECO:0000256" key="1">
    <source>
        <dbReference type="ARBA" id="ARBA00004123"/>
    </source>
</evidence>
<dbReference type="InterPro" id="IPR011039">
    <property type="entry name" value="TFIIF_interaction"/>
</dbReference>
<proteinExistence type="predicted"/>
<evidence type="ECO:0000256" key="3">
    <source>
        <dbReference type="ARBA" id="ARBA00023125"/>
    </source>
</evidence>
<comment type="subcellular location">
    <subcellularLocation>
        <location evidence="1">Nucleus</location>
    </subcellularLocation>
</comment>
<dbReference type="Proteomes" id="UP000636800">
    <property type="component" value="Chromosome 12"/>
</dbReference>
<dbReference type="GO" id="GO:0003677">
    <property type="term" value="F:DNA binding"/>
    <property type="evidence" value="ECO:0007669"/>
    <property type="project" value="UniProtKB-KW"/>
</dbReference>
<accession>A0A835UD90</accession>
<comment type="caution">
    <text evidence="6">The sequence shown here is derived from an EMBL/GenBank/DDBJ whole genome shotgun (WGS) entry which is preliminary data.</text>
</comment>
<evidence type="ECO:0000256" key="4">
    <source>
        <dbReference type="ARBA" id="ARBA00023163"/>
    </source>
</evidence>
<organism evidence="6 7">
    <name type="scientific">Vanilla planifolia</name>
    <name type="common">Vanilla</name>
    <dbReference type="NCBI Taxonomy" id="51239"/>
    <lineage>
        <taxon>Eukaryota</taxon>
        <taxon>Viridiplantae</taxon>
        <taxon>Streptophyta</taxon>
        <taxon>Embryophyta</taxon>
        <taxon>Tracheophyta</taxon>
        <taxon>Spermatophyta</taxon>
        <taxon>Magnoliopsida</taxon>
        <taxon>Liliopsida</taxon>
        <taxon>Asparagales</taxon>
        <taxon>Orchidaceae</taxon>
        <taxon>Vanilloideae</taxon>
        <taxon>Vanilleae</taxon>
        <taxon>Vanilla</taxon>
    </lineage>
</organism>
<dbReference type="GO" id="GO:0005634">
    <property type="term" value="C:nucleus"/>
    <property type="evidence" value="ECO:0007669"/>
    <property type="project" value="UniProtKB-SubCell"/>
</dbReference>
<evidence type="ECO:0000313" key="6">
    <source>
        <dbReference type="EMBL" id="KAG0457327.1"/>
    </source>
</evidence>
<sequence>MKCCINAPSVVVTFRVAASQKEGAGGEKRRLRMGETGGHVLETGKADRSVWLMKCPAMVSRLWQSAATSATEAVPKPVVAKVVVFKTSSPITRPRAFRQAFHLMMYIVRS</sequence>
<evidence type="ECO:0000313" key="7">
    <source>
        <dbReference type="Proteomes" id="UP000636800"/>
    </source>
</evidence>